<name>A0A314YVZ9_PRUYE</name>
<dbReference type="AlphaFoldDB" id="A0A314YVZ9"/>
<dbReference type="GO" id="GO:0000390">
    <property type="term" value="P:spliceosomal complex disassembly"/>
    <property type="evidence" value="ECO:0007669"/>
    <property type="project" value="InterPro"/>
</dbReference>
<dbReference type="Proteomes" id="UP000250321">
    <property type="component" value="Unassembled WGS sequence"/>
</dbReference>
<keyword evidence="2" id="KW-1185">Reference proteome</keyword>
<dbReference type="GO" id="GO:0071008">
    <property type="term" value="C:U2-type post-mRNA release spliceosomal complex"/>
    <property type="evidence" value="ECO:0007669"/>
    <property type="project" value="TreeGrafter"/>
</dbReference>
<comment type="caution">
    <text evidence="1">The sequence shown here is derived from an EMBL/GenBank/DDBJ whole genome shotgun (WGS) entry which is preliminary data.</text>
</comment>
<evidence type="ECO:0000313" key="1">
    <source>
        <dbReference type="EMBL" id="PQQ12425.1"/>
    </source>
</evidence>
<dbReference type="EMBL" id="PJQY01000354">
    <property type="protein sequence ID" value="PQQ12425.1"/>
    <property type="molecule type" value="Genomic_DNA"/>
</dbReference>
<dbReference type="PANTHER" id="PTHR23329">
    <property type="entry name" value="TUFTELIN-INTERACTING PROTEIN 11-RELATED"/>
    <property type="match status" value="1"/>
</dbReference>
<reference evidence="1 2" key="1">
    <citation type="submission" date="2018-02" db="EMBL/GenBank/DDBJ databases">
        <title>Draft genome of wild Prunus yedoensis var. nudiflora.</title>
        <authorList>
            <person name="Baek S."/>
            <person name="Kim J.-H."/>
            <person name="Choi K."/>
            <person name="Kim G.-B."/>
            <person name="Cho A."/>
            <person name="Jang H."/>
            <person name="Shin C.-H."/>
            <person name="Yu H.-J."/>
            <person name="Mun J.-H."/>
        </authorList>
    </citation>
    <scope>NUCLEOTIDE SEQUENCE [LARGE SCALE GENOMIC DNA]</scope>
    <source>
        <strain evidence="2">cv. Jeju island</strain>
        <tissue evidence="1">Leaf</tissue>
    </source>
</reference>
<proteinExistence type="predicted"/>
<dbReference type="PANTHER" id="PTHR23329:SF1">
    <property type="entry name" value="TUFTELIN-INTERACTING PROTEIN 11"/>
    <property type="match status" value="1"/>
</dbReference>
<accession>A0A314YVZ9</accession>
<gene>
    <name evidence="1" type="ORF">Pyn_00135</name>
</gene>
<sequence length="172" mass="19461">MGMIVSGIKVLNWYKGWKELIPEELHANESIRYQLTCGLDMMNRAVEGMEVIQPGLKENISYLRVLEQRQFDAQQKAAAAQANLGGTAHMDGIGNEMSLKDVIEAHAQQHGLLFRPKPGRMHNGHQIYSFGNVSVIVDSLNQKVYAQTEESWSLVSLERLLDMHNSSLTRRR</sequence>
<organism evidence="1 2">
    <name type="scientific">Prunus yedoensis var. nudiflora</name>
    <dbReference type="NCBI Taxonomy" id="2094558"/>
    <lineage>
        <taxon>Eukaryota</taxon>
        <taxon>Viridiplantae</taxon>
        <taxon>Streptophyta</taxon>
        <taxon>Embryophyta</taxon>
        <taxon>Tracheophyta</taxon>
        <taxon>Spermatophyta</taxon>
        <taxon>Magnoliopsida</taxon>
        <taxon>eudicotyledons</taxon>
        <taxon>Gunneridae</taxon>
        <taxon>Pentapetalae</taxon>
        <taxon>rosids</taxon>
        <taxon>fabids</taxon>
        <taxon>Rosales</taxon>
        <taxon>Rosaceae</taxon>
        <taxon>Amygdaloideae</taxon>
        <taxon>Amygdaleae</taxon>
        <taxon>Prunus</taxon>
    </lineage>
</organism>
<dbReference type="STRING" id="2094558.A0A314YVZ9"/>
<dbReference type="OrthoDB" id="4822at2759"/>
<evidence type="ECO:0000313" key="2">
    <source>
        <dbReference type="Proteomes" id="UP000250321"/>
    </source>
</evidence>
<protein>
    <submittedName>
        <fullName evidence="1">Septin and tuftelin-interacting protein 1 homolog 1</fullName>
    </submittedName>
</protein>
<dbReference type="InterPro" id="IPR045211">
    <property type="entry name" value="TFP11/STIP/Ntr1"/>
</dbReference>